<dbReference type="RefSeq" id="XP_002774242.1">
    <property type="nucleotide sequence ID" value="XM_002774196.1"/>
</dbReference>
<organism evidence="2">
    <name type="scientific">Perkinsus marinus (strain ATCC 50983 / TXsc)</name>
    <dbReference type="NCBI Taxonomy" id="423536"/>
    <lineage>
        <taxon>Eukaryota</taxon>
        <taxon>Sar</taxon>
        <taxon>Alveolata</taxon>
        <taxon>Perkinsozoa</taxon>
        <taxon>Perkinsea</taxon>
        <taxon>Perkinsida</taxon>
        <taxon>Perkinsidae</taxon>
        <taxon>Perkinsus</taxon>
    </lineage>
</organism>
<evidence type="ECO:0000313" key="1">
    <source>
        <dbReference type="EMBL" id="EER06058.1"/>
    </source>
</evidence>
<reference evidence="1 2" key="1">
    <citation type="submission" date="2008-07" db="EMBL/GenBank/DDBJ databases">
        <authorList>
            <person name="El-Sayed N."/>
            <person name="Caler E."/>
            <person name="Inman J."/>
            <person name="Amedeo P."/>
            <person name="Hass B."/>
            <person name="Wortman J."/>
        </authorList>
    </citation>
    <scope>NUCLEOTIDE SEQUENCE [LARGE SCALE GENOMIC DNA]</scope>
    <source>
        <strain evidence="2">ATCC 50983 / TXsc</strain>
    </source>
</reference>
<dbReference type="InParanoid" id="C5LBD0"/>
<sequence>MKGKKKGAKGTKKKKAAQEIIMDQEVLCGLFWATFWLRNKSPQRSKEMLDNISGRIDAAGEEERRIYTNIGKHVERALKKIYRSPLAIRSGQRVELKETMEENVDQ</sequence>
<dbReference type="EMBL" id="GG680905">
    <property type="protein sequence ID" value="EER06058.1"/>
    <property type="molecule type" value="Genomic_DNA"/>
</dbReference>
<protein>
    <submittedName>
        <fullName evidence="1">Uncharacterized protein</fullName>
    </submittedName>
</protein>
<dbReference type="OMA" id="PQAFLMK"/>
<evidence type="ECO:0000313" key="2">
    <source>
        <dbReference type="Proteomes" id="UP000007800"/>
    </source>
</evidence>
<name>C5LBD0_PERM5</name>
<gene>
    <name evidence="1" type="ORF">Pmar_PMAR028247</name>
</gene>
<proteinExistence type="predicted"/>
<accession>C5LBD0</accession>
<dbReference type="AlphaFoldDB" id="C5LBD0"/>
<dbReference type="Proteomes" id="UP000007800">
    <property type="component" value="Unassembled WGS sequence"/>
</dbReference>
<keyword evidence="2" id="KW-1185">Reference proteome</keyword>
<dbReference type="OrthoDB" id="10290801at2759"/>
<dbReference type="GeneID" id="9086977"/>